<evidence type="ECO:0000313" key="2">
    <source>
        <dbReference type="Proteomes" id="UP001139981"/>
    </source>
</evidence>
<feature type="non-terminal residue" evidence="1">
    <location>
        <position position="101"/>
    </location>
</feature>
<dbReference type="EMBL" id="JANBVB010002070">
    <property type="protein sequence ID" value="KAJ2888236.1"/>
    <property type="molecule type" value="Genomic_DNA"/>
</dbReference>
<sequence>MGAASEVTLVVHTQHQHTGRHAHADGIQYSLRKWSCTLLEGRPKASNAQQLPYVKKVEFILHETFENPHRVVSHPPYEVGEEGWGEFDLVIMVHFVNCPEP</sequence>
<protein>
    <submittedName>
        <fullName evidence="1">Uncharacterized protein</fullName>
    </submittedName>
</protein>
<comment type="caution">
    <text evidence="1">The sequence shown here is derived from an EMBL/GenBank/DDBJ whole genome shotgun (WGS) entry which is preliminary data.</text>
</comment>
<accession>A0ACC1LWB4</accession>
<proteinExistence type="predicted"/>
<dbReference type="Proteomes" id="UP001139981">
    <property type="component" value="Unassembled WGS sequence"/>
</dbReference>
<organism evidence="1 2">
    <name type="scientific">Coemansia aciculifera</name>
    <dbReference type="NCBI Taxonomy" id="417176"/>
    <lineage>
        <taxon>Eukaryota</taxon>
        <taxon>Fungi</taxon>
        <taxon>Fungi incertae sedis</taxon>
        <taxon>Zoopagomycota</taxon>
        <taxon>Kickxellomycotina</taxon>
        <taxon>Kickxellomycetes</taxon>
        <taxon>Kickxellales</taxon>
        <taxon>Kickxellaceae</taxon>
        <taxon>Coemansia</taxon>
    </lineage>
</organism>
<evidence type="ECO:0000313" key="1">
    <source>
        <dbReference type="EMBL" id="KAJ2888236.1"/>
    </source>
</evidence>
<gene>
    <name evidence="1" type="ORF">IWW38_004977</name>
</gene>
<keyword evidence="2" id="KW-1185">Reference proteome</keyword>
<reference evidence="1" key="1">
    <citation type="submission" date="2022-07" db="EMBL/GenBank/DDBJ databases">
        <title>Phylogenomic reconstructions and comparative analyses of Kickxellomycotina fungi.</title>
        <authorList>
            <person name="Reynolds N.K."/>
            <person name="Stajich J.E."/>
            <person name="Barry K."/>
            <person name="Grigoriev I.V."/>
            <person name="Crous P."/>
            <person name="Smith M.E."/>
        </authorList>
    </citation>
    <scope>NUCLEOTIDE SEQUENCE</scope>
    <source>
        <strain evidence="1">CBS 190363</strain>
    </source>
</reference>
<name>A0ACC1LWB4_9FUNG</name>